<reference evidence="1 2" key="1">
    <citation type="journal article" date="2022" name="Genome Biol. Evol.">
        <title>The Spruce Budworm Genome: Reconstructing the Evolutionary History of Antifreeze Proteins.</title>
        <authorList>
            <person name="Beliveau C."/>
            <person name="Gagne P."/>
            <person name="Picq S."/>
            <person name="Vernygora O."/>
            <person name="Keeling C.I."/>
            <person name="Pinkney K."/>
            <person name="Doucet D."/>
            <person name="Wen F."/>
            <person name="Johnston J.S."/>
            <person name="Maaroufi H."/>
            <person name="Boyle B."/>
            <person name="Laroche J."/>
            <person name="Dewar K."/>
            <person name="Juretic N."/>
            <person name="Blackburn G."/>
            <person name="Nisole A."/>
            <person name="Brunet B."/>
            <person name="Brandao M."/>
            <person name="Lumley L."/>
            <person name="Duan J."/>
            <person name="Quan G."/>
            <person name="Lucarotti C.J."/>
            <person name="Roe A.D."/>
            <person name="Sperling F.A.H."/>
            <person name="Levesque R.C."/>
            <person name="Cusson M."/>
        </authorList>
    </citation>
    <scope>NUCLEOTIDE SEQUENCE [LARGE SCALE GENOMIC DNA]</scope>
    <source>
        <strain evidence="1">Glfc:IPQL:Cfum</strain>
    </source>
</reference>
<name>A0ACC0JTZ8_CHOFU</name>
<dbReference type="Proteomes" id="UP001064048">
    <property type="component" value="Chromosome 3"/>
</dbReference>
<proteinExistence type="predicted"/>
<gene>
    <name evidence="1" type="ORF">MSG28_002126</name>
</gene>
<evidence type="ECO:0000313" key="1">
    <source>
        <dbReference type="EMBL" id="KAI8427655.1"/>
    </source>
</evidence>
<sequence>MSSTEAIVDDNMNKTDARSQNEVKQNGKDLESGKTSDEPRQWGRIIAIVLAIGVLVAACTVTWVFQNWQTSLQVFAILVVVYVIAFHWRWIYVAIRTGPRDFSALYCYIKILLLTRKLTKKNYVMPDMFHDLVKKHPNKACFLFEEETWTFQQVEEYSLRVSAVLKAHGVKSQSKVAVMMINCPEMPATWLGACRLGAVAPLINTNQTGAALIHSINIADCDVVIYGDQFESAIQDVAKDLKPSIKLFKYTRRPLNTSGDGVKIAESSNDFTAMLESTPPSPWHLTEGNGFNGKMLYIYTSGTTGLPKAAVISSSRMVFMASGIHYLGGLSTKDIIYCPMPLYHSAGGCITIGQAFLFGCTVILKTKFSASAYFKDCAKYNATAAHYIGEMCRYILATPPSAADKQHKVRRVYGNGMRPTIWTEFVTRFNIKRVVEFYGATEGNANIVNINNKTGAIGFVSRIIPQVYPIAILKVDEETGEPIRNSRGLCQVAKPNEPGVFIGKIKPNNPSRAFLGYADKAASEKKVVRDVFTRGDSAFISGDILISDELGYLYFRDRTGDTFRWRGENVSTTEVEAAVSRVAGNRDAVVYGVEIPNIEGRAGMCGIVDVDGTLDLDQLSQRLAKDLPAYARPIFIRVMTSIDMTGTFKMRKVDLQKEGFNPAAIKDKLFYLDVKQGKYLPLGPEEYQKITSGQIRLALSCYIRLLWLTRTFAKKNWTLPDMFHETVSQYPDKPCFLHQDDVWTFKEVEDFSLRVTAVLKAQDIKKGSVVAILMNNCPQMPAIWLGAGRLGAVCPLINTNQRGNALVHSINVANCDVIIFSEDYQSVIQEVAGQLNSSLKYLKFTHRPLNTTNTEVKASGDDFPDLTSLLETTPPAPWTLADAEGFHGKLLYIYTSGTTGLPKAAVISSSRIVFMAAGLHYLGGITSDDTVYCPLPLYHTAGGVISVGQALLFGCTVAVKTKFSASQYFPDCIKFKATVAHYIGEMCRYVLATPPSPADTQHSVRTIFGNGMRPQIWDEFVKRFNIKRVAEFYGATEGNANIVNIDSKPGAIGFVSRIIPQVYPIAIIKVDQETGEPIRDSNGLCQLAAAEEPGVFIGKISAGNPARAFLGYVDKSASDKKVVRDVFAKGDSAFISGDILISDELGYLYFRDRTGDTFRWRGENVSTTEVEAAVSRVAGNRDAVVYGVEDCNVDAFAQVPNTEGRAGMCGVVDASGSLDLTQLARDLAKDLPAYARPVFVRVMDSVDMTGTFKMKKTDLQKEGFDPSVVGKDKLYYHDAKLGQYLPLGPEEYEKIINGQIRL</sequence>
<protein>
    <submittedName>
        <fullName evidence="1">Uncharacterized protein</fullName>
    </submittedName>
</protein>
<organism evidence="1 2">
    <name type="scientific">Choristoneura fumiferana</name>
    <name type="common">Spruce budworm moth</name>
    <name type="synonym">Archips fumiferana</name>
    <dbReference type="NCBI Taxonomy" id="7141"/>
    <lineage>
        <taxon>Eukaryota</taxon>
        <taxon>Metazoa</taxon>
        <taxon>Ecdysozoa</taxon>
        <taxon>Arthropoda</taxon>
        <taxon>Hexapoda</taxon>
        <taxon>Insecta</taxon>
        <taxon>Pterygota</taxon>
        <taxon>Neoptera</taxon>
        <taxon>Endopterygota</taxon>
        <taxon>Lepidoptera</taxon>
        <taxon>Glossata</taxon>
        <taxon>Ditrysia</taxon>
        <taxon>Tortricoidea</taxon>
        <taxon>Tortricidae</taxon>
        <taxon>Tortricinae</taxon>
        <taxon>Choristoneura</taxon>
    </lineage>
</organism>
<dbReference type="EMBL" id="CM046103">
    <property type="protein sequence ID" value="KAI8427655.1"/>
    <property type="molecule type" value="Genomic_DNA"/>
</dbReference>
<comment type="caution">
    <text evidence="1">The sequence shown here is derived from an EMBL/GenBank/DDBJ whole genome shotgun (WGS) entry which is preliminary data.</text>
</comment>
<keyword evidence="2" id="KW-1185">Reference proteome</keyword>
<evidence type="ECO:0000313" key="2">
    <source>
        <dbReference type="Proteomes" id="UP001064048"/>
    </source>
</evidence>
<accession>A0ACC0JTZ8</accession>